<protein>
    <recommendedName>
        <fullName evidence="7 8">UDP-N-acetylmuramoylalanine--D-glutamate ligase</fullName>
        <ecNumber evidence="7 8">6.3.2.9</ecNumber>
    </recommendedName>
    <alternativeName>
        <fullName evidence="7">D-glutamic acid-adding enzyme</fullName>
    </alternativeName>
    <alternativeName>
        <fullName evidence="7">UDP-N-acetylmuramoyl-L-alanyl-D-glutamate synthetase</fullName>
    </alternativeName>
</protein>
<evidence type="ECO:0000256" key="7">
    <source>
        <dbReference type="HAMAP-Rule" id="MF_00639"/>
    </source>
</evidence>
<evidence type="ECO:0000256" key="1">
    <source>
        <dbReference type="ARBA" id="ARBA00004496"/>
    </source>
</evidence>
<dbReference type="Proteomes" id="UP000317935">
    <property type="component" value="Chromosome"/>
</dbReference>
<dbReference type="Pfam" id="PF08245">
    <property type="entry name" value="Mur_ligase_M"/>
    <property type="match status" value="1"/>
</dbReference>
<feature type="binding site" evidence="7">
    <location>
        <begin position="105"/>
        <end position="111"/>
    </location>
    <ligand>
        <name>ATP</name>
        <dbReference type="ChEBI" id="CHEBI:30616"/>
    </ligand>
</feature>
<dbReference type="Pfam" id="PF02875">
    <property type="entry name" value="Mur_ligase_C"/>
    <property type="match status" value="1"/>
</dbReference>
<dbReference type="Gene3D" id="3.40.1190.10">
    <property type="entry name" value="Mur-like, catalytic domain"/>
    <property type="match status" value="1"/>
</dbReference>
<dbReference type="PANTHER" id="PTHR43692">
    <property type="entry name" value="UDP-N-ACETYLMURAMOYLALANINE--D-GLUTAMATE LIGASE"/>
    <property type="match status" value="1"/>
</dbReference>
<dbReference type="PANTHER" id="PTHR43692:SF1">
    <property type="entry name" value="UDP-N-ACETYLMURAMOYLALANINE--D-GLUTAMATE LIGASE"/>
    <property type="match status" value="1"/>
</dbReference>
<accession>A0A6J4D1A7</accession>
<keyword evidence="7 8" id="KW-0132">Cell division</keyword>
<dbReference type="GO" id="GO:0005737">
    <property type="term" value="C:cytoplasm"/>
    <property type="evidence" value="ECO:0007669"/>
    <property type="project" value="UniProtKB-SubCell"/>
</dbReference>
<dbReference type="GO" id="GO:0009252">
    <property type="term" value="P:peptidoglycan biosynthetic process"/>
    <property type="evidence" value="ECO:0007669"/>
    <property type="project" value="UniProtKB-UniRule"/>
</dbReference>
<evidence type="ECO:0000256" key="6">
    <source>
        <dbReference type="ARBA" id="ARBA00022840"/>
    </source>
</evidence>
<dbReference type="NCBIfam" id="TIGR01087">
    <property type="entry name" value="murD"/>
    <property type="match status" value="1"/>
</dbReference>
<keyword evidence="7 8" id="KW-0961">Cell wall biogenesis/degradation</keyword>
<comment type="catalytic activity">
    <reaction evidence="7 8">
        <text>UDP-N-acetyl-alpha-D-muramoyl-L-alanine + D-glutamate + ATP = UDP-N-acetyl-alpha-D-muramoyl-L-alanyl-D-glutamate + ADP + phosphate + H(+)</text>
        <dbReference type="Rhea" id="RHEA:16429"/>
        <dbReference type="ChEBI" id="CHEBI:15378"/>
        <dbReference type="ChEBI" id="CHEBI:29986"/>
        <dbReference type="ChEBI" id="CHEBI:30616"/>
        <dbReference type="ChEBI" id="CHEBI:43474"/>
        <dbReference type="ChEBI" id="CHEBI:83898"/>
        <dbReference type="ChEBI" id="CHEBI:83900"/>
        <dbReference type="ChEBI" id="CHEBI:456216"/>
        <dbReference type="EC" id="6.3.2.9"/>
    </reaction>
</comment>
<dbReference type="EMBL" id="AP019774">
    <property type="protein sequence ID" value="BCD70832.1"/>
    <property type="molecule type" value="Genomic_DNA"/>
</dbReference>
<evidence type="ECO:0000259" key="9">
    <source>
        <dbReference type="Pfam" id="PF02875"/>
    </source>
</evidence>
<keyword evidence="4 7" id="KW-0436">Ligase</keyword>
<name>A0A6J4D1A7_9HELI</name>
<dbReference type="AlphaFoldDB" id="A0A6J4D1A7"/>
<keyword evidence="3 7" id="KW-0963">Cytoplasm</keyword>
<dbReference type="GO" id="GO:0005524">
    <property type="term" value="F:ATP binding"/>
    <property type="evidence" value="ECO:0007669"/>
    <property type="project" value="UniProtKB-UniRule"/>
</dbReference>
<dbReference type="UniPathway" id="UPA00219"/>
<dbReference type="GO" id="GO:0008360">
    <property type="term" value="P:regulation of cell shape"/>
    <property type="evidence" value="ECO:0007669"/>
    <property type="project" value="UniProtKB-KW"/>
</dbReference>
<dbReference type="GeneID" id="56928915"/>
<comment type="similarity">
    <text evidence="7">Belongs to the MurCDEF family.</text>
</comment>
<comment type="subcellular location">
    <subcellularLocation>
        <location evidence="1 7 8">Cytoplasm</location>
    </subcellularLocation>
</comment>
<evidence type="ECO:0000313" key="12">
    <source>
        <dbReference type="Proteomes" id="UP000317935"/>
    </source>
</evidence>
<dbReference type="InterPro" id="IPR036615">
    <property type="entry name" value="Mur_ligase_C_dom_sf"/>
</dbReference>
<evidence type="ECO:0000256" key="2">
    <source>
        <dbReference type="ARBA" id="ARBA00004752"/>
    </source>
</evidence>
<comment type="function">
    <text evidence="7 8">Cell wall formation. Catalyzes the addition of glutamate to the nucleotide precursor UDP-N-acetylmuramoyl-L-alanine (UMA).</text>
</comment>
<dbReference type="InterPro" id="IPR005762">
    <property type="entry name" value="MurD"/>
</dbReference>
<keyword evidence="7 8" id="KW-0131">Cell cycle</keyword>
<dbReference type="InterPro" id="IPR036565">
    <property type="entry name" value="Mur-like_cat_sf"/>
</dbReference>
<proteinExistence type="inferred from homology"/>
<dbReference type="GO" id="GO:0051301">
    <property type="term" value="P:cell division"/>
    <property type="evidence" value="ECO:0007669"/>
    <property type="project" value="UniProtKB-KW"/>
</dbReference>
<evidence type="ECO:0000313" key="11">
    <source>
        <dbReference type="EMBL" id="BCD70832.1"/>
    </source>
</evidence>
<evidence type="ECO:0000256" key="4">
    <source>
        <dbReference type="ARBA" id="ARBA00022598"/>
    </source>
</evidence>
<dbReference type="SUPFAM" id="SSF53623">
    <property type="entry name" value="MurD-like peptide ligases, catalytic domain"/>
    <property type="match status" value="1"/>
</dbReference>
<organism evidence="11 12">
    <name type="scientific">Helicobacter suis</name>
    <dbReference type="NCBI Taxonomy" id="104628"/>
    <lineage>
        <taxon>Bacteria</taxon>
        <taxon>Pseudomonadati</taxon>
        <taxon>Campylobacterota</taxon>
        <taxon>Epsilonproteobacteria</taxon>
        <taxon>Campylobacterales</taxon>
        <taxon>Helicobacteraceae</taxon>
        <taxon>Helicobacter</taxon>
    </lineage>
</organism>
<keyword evidence="7 8" id="KW-0133">Cell shape</keyword>
<dbReference type="SUPFAM" id="SSF53244">
    <property type="entry name" value="MurD-like peptide ligases, peptide-binding domain"/>
    <property type="match status" value="1"/>
</dbReference>
<evidence type="ECO:0000259" key="10">
    <source>
        <dbReference type="Pfam" id="PF08245"/>
    </source>
</evidence>
<dbReference type="Gene3D" id="3.90.190.20">
    <property type="entry name" value="Mur ligase, C-terminal domain"/>
    <property type="match status" value="1"/>
</dbReference>
<dbReference type="InterPro" id="IPR013221">
    <property type="entry name" value="Mur_ligase_cen"/>
</dbReference>
<keyword evidence="6 7" id="KW-0067">ATP-binding</keyword>
<evidence type="ECO:0000256" key="8">
    <source>
        <dbReference type="RuleBase" id="RU003664"/>
    </source>
</evidence>
<dbReference type="EC" id="6.3.2.9" evidence="7 8"/>
<keyword evidence="7 8" id="KW-0573">Peptidoglycan synthesis</keyword>
<comment type="pathway">
    <text evidence="2 7 8">Cell wall biogenesis; peptidoglycan biosynthesis.</text>
</comment>
<feature type="domain" description="Mur ligase central" evidence="10">
    <location>
        <begin position="103"/>
        <end position="226"/>
    </location>
</feature>
<dbReference type="GO" id="GO:0071555">
    <property type="term" value="P:cell wall organization"/>
    <property type="evidence" value="ECO:0007669"/>
    <property type="project" value="UniProtKB-KW"/>
</dbReference>
<dbReference type="RefSeq" id="WP_006565109.1">
    <property type="nucleotide sequence ID" value="NZ_AP019774.1"/>
</dbReference>
<dbReference type="GO" id="GO:0008764">
    <property type="term" value="F:UDP-N-acetylmuramoylalanine-D-glutamate ligase activity"/>
    <property type="evidence" value="ECO:0007669"/>
    <property type="project" value="UniProtKB-UniRule"/>
</dbReference>
<keyword evidence="5 7" id="KW-0547">Nucleotide-binding</keyword>
<evidence type="ECO:0000256" key="5">
    <source>
        <dbReference type="ARBA" id="ARBA00022741"/>
    </source>
</evidence>
<dbReference type="HAMAP" id="MF_00639">
    <property type="entry name" value="MurD"/>
    <property type="match status" value="1"/>
</dbReference>
<gene>
    <name evidence="7 11" type="primary">murD</name>
    <name evidence="11" type="ORF">SNTW_14770</name>
</gene>
<evidence type="ECO:0000256" key="3">
    <source>
        <dbReference type="ARBA" id="ARBA00022490"/>
    </source>
</evidence>
<sequence>MISLLGYGQTNRAFAAYLHKKNIPYCIYDDQVLTPSLDPYNQKWLPSKMFNPYASQLEIVSPGIPFNHPLVVASKHLCSEYDYIKGLWQTNRKHLPFPTIIFISGTNGKTTTARMLGLLLKSSNAQVGGNIGIPLIDLYTQIKAEQRKPPYVWILETSSFTLHYTNHLVPQIYILLPLSQDHLSWHENHENYVEAKLKPLSFMQQEGHVFLHASLKDHPTVKALINPPNLLFYQDSKHLAQQMGLQISKIRFEEPFLLDALLALSVAKLYSGVADYDLLNTYMIQPHRIEIFLDQDQNTWVDDSKATNIDATLKALDRFKGCYIHLILGGDTKGMDLKPLFEVLAHMQIEIYAIGASAPMVMQMAQDYHIRAHLCHDLRIAVEHIKQNLRPGQIGMLSPSAASLDQFASYKHRGITFKECVLK</sequence>
<feature type="domain" description="Mur ligase C-terminal" evidence="9">
    <location>
        <begin position="287"/>
        <end position="400"/>
    </location>
</feature>
<dbReference type="InterPro" id="IPR004101">
    <property type="entry name" value="Mur_ligase_C"/>
</dbReference>
<reference evidence="11 12" key="1">
    <citation type="submission" date="2019-06" db="EMBL/GenBank/DDBJ databases">
        <title>Complete genome sequence of Helicobacter suis SNTW101c.</title>
        <authorList>
            <person name="Rimbara E."/>
            <person name="Suzuki M."/>
            <person name="Matsui H."/>
            <person name="Nakamura M."/>
            <person name="Mori S."/>
            <person name="Shibayama K."/>
        </authorList>
    </citation>
    <scope>NUCLEOTIDE SEQUENCE [LARGE SCALE GENOMIC DNA]</scope>
    <source>
        <strain evidence="11 12">SNTW101c</strain>
    </source>
</reference>